<reference evidence="3" key="1">
    <citation type="submission" date="2022-07" db="EMBL/GenBank/DDBJ databases">
        <title>Phylogenomic reconstructions and comparative analyses of Kickxellomycotina fungi.</title>
        <authorList>
            <person name="Reynolds N.K."/>
            <person name="Stajich J.E."/>
            <person name="Barry K."/>
            <person name="Grigoriev I.V."/>
            <person name="Crous P."/>
            <person name="Smith M.E."/>
        </authorList>
    </citation>
    <scope>NUCLEOTIDE SEQUENCE</scope>
    <source>
        <strain evidence="3">IMI 214461</strain>
    </source>
</reference>
<feature type="compositionally biased region" description="Polar residues" evidence="1">
    <location>
        <begin position="9"/>
        <end position="28"/>
    </location>
</feature>
<keyword evidence="4" id="KW-1185">Reference proteome</keyword>
<dbReference type="Gene3D" id="1.10.443.20">
    <property type="entry name" value="Centromere DNA-binding protein complex CBF3 subunit, domain 2"/>
    <property type="match status" value="1"/>
</dbReference>
<dbReference type="Pfam" id="PF16787">
    <property type="entry name" value="NDC10_II"/>
    <property type="match status" value="1"/>
</dbReference>
<feature type="non-terminal residue" evidence="3">
    <location>
        <position position="1"/>
    </location>
</feature>
<sequence>LERKLSESPGPTTASASTARLTPSSPSSTLNMLGLSIRGHGGESTDTSDSLHLQGVPLDMTYSSMHIQHHETNANGLTYLFEGSAMSHEWRVFSSESDLFVHSVLLRRSSYCSLQMRLWHALAMSTWLNSDAICKGITLGSLSLQSKRLSPTSTASVITIQTRRTSDAMPQAANNNMTDDRVLRYSRSSNEIGEQFKTELLRHRRVMQCPWNALAVLLFYKWHVLKEPTPDFSNSAWMSEPLFRCGTATSDEHLINICGDHYQEYQQEIESGKQTYKFMSTRTRSMVEEALSASPLLRNTVSSSKSLCMTRRVLQNGVYENALVSAAGFPIGSDSVPYSISRHVFKAPVELEESIFPFADYLPESIDGGDNGTEMDQRLATVGFCNMLKTLRTALLQDSGLLMHTPFYCQMLKKSCVFKESIFHDAEFLASFGDICENLTDSDYMPMYASIPRDIRLSHVVPENLGCAAAQPVTACAAPNKDSLPSHRPLQRQPSKADIEPPPAKRQRTEDTDAICANLDDGCDLDLPATPSQRDLSPLCSRSMTAPTALESVLMIENEDGNFFEMHKGAKSAVGSFYDQQGCNKGTKSAPIELEEPAPKLSSCLNVDNGQECEGEPPESIAGDTLTNPTPDSVSVASLPEPGSADGDTRAPIASCGFESETNDRAISSASPGTLDNCYAVQLSAVIAHRLSVMCGLLRQLIHSDTKVRKKLDKIYTHHMAIVTRHSQSARTIVGGPSADSAGIDLIREQNKLLRMTGTALVGIEKLFSQHEGILRDLVGSGLEEALENASAFLSNSSNRREGS</sequence>
<dbReference type="AlphaFoldDB" id="A0A9W8BFZ3"/>
<evidence type="ECO:0000256" key="1">
    <source>
        <dbReference type="SAM" id="MobiDB-lite"/>
    </source>
</evidence>
<evidence type="ECO:0000259" key="2">
    <source>
        <dbReference type="Pfam" id="PF16787"/>
    </source>
</evidence>
<feature type="region of interest" description="Disordered" evidence="1">
    <location>
        <begin position="1"/>
        <end position="28"/>
    </location>
</feature>
<feature type="region of interest" description="Disordered" evidence="1">
    <location>
        <begin position="609"/>
        <end position="655"/>
    </location>
</feature>
<dbReference type="EMBL" id="JANBQF010000177">
    <property type="protein sequence ID" value="KAJ2004082.1"/>
    <property type="molecule type" value="Genomic_DNA"/>
</dbReference>
<evidence type="ECO:0000313" key="4">
    <source>
        <dbReference type="Proteomes" id="UP001150907"/>
    </source>
</evidence>
<evidence type="ECO:0000313" key="3">
    <source>
        <dbReference type="EMBL" id="KAJ2004082.1"/>
    </source>
</evidence>
<dbReference type="InterPro" id="IPR031872">
    <property type="entry name" value="NDC10_II"/>
</dbReference>
<protein>
    <recommendedName>
        <fullName evidence="2">Ndc10 domain-containing protein</fullName>
    </recommendedName>
</protein>
<proteinExistence type="predicted"/>
<feature type="region of interest" description="Disordered" evidence="1">
    <location>
        <begin position="478"/>
        <end position="510"/>
    </location>
</feature>
<dbReference type="Proteomes" id="UP001150907">
    <property type="component" value="Unassembled WGS sequence"/>
</dbReference>
<feature type="compositionally biased region" description="Polar residues" evidence="1">
    <location>
        <begin position="625"/>
        <end position="636"/>
    </location>
</feature>
<dbReference type="OrthoDB" id="5582206at2759"/>
<gene>
    <name evidence="3" type="ORF">H4R26_002716</name>
</gene>
<dbReference type="GO" id="GO:0003677">
    <property type="term" value="F:DNA binding"/>
    <property type="evidence" value="ECO:0007669"/>
    <property type="project" value="InterPro"/>
</dbReference>
<feature type="domain" description="Ndc10" evidence="2">
    <location>
        <begin position="175"/>
        <end position="428"/>
    </location>
</feature>
<name>A0A9W8BFZ3_9FUNG</name>
<comment type="caution">
    <text evidence="3">The sequence shown here is derived from an EMBL/GenBank/DDBJ whole genome shotgun (WGS) entry which is preliminary data.</text>
</comment>
<organism evidence="3 4">
    <name type="scientific">Coemansia thaxteri</name>
    <dbReference type="NCBI Taxonomy" id="2663907"/>
    <lineage>
        <taxon>Eukaryota</taxon>
        <taxon>Fungi</taxon>
        <taxon>Fungi incertae sedis</taxon>
        <taxon>Zoopagomycota</taxon>
        <taxon>Kickxellomycotina</taxon>
        <taxon>Kickxellomycetes</taxon>
        <taxon>Kickxellales</taxon>
        <taxon>Kickxellaceae</taxon>
        <taxon>Coemansia</taxon>
    </lineage>
</organism>
<accession>A0A9W8BFZ3</accession>
<dbReference type="InterPro" id="IPR038279">
    <property type="entry name" value="Ndc10_dom2_sf"/>
</dbReference>